<sequence length="196" mass="20667">MAGLVMGCLAVQLSLVSLLLCSPTSTAQHTLGTGSSLAVEDRAPFLVSPDGNFSCGFIQVGCNAFSSVWFTAVKDSTVVWTANSAATASWPSPTPTGPRCGRSSSPATYYSLYFDNDNVLRMLYDGPEIASIYWPLPEMSVFDEGRTNYNSSRIAILDDAGVFGPPTGCKPRPPTWASASRGDSPSSRTATGECTA</sequence>
<dbReference type="OrthoDB" id="619632at2759"/>
<comment type="subcellular location">
    <subcellularLocation>
        <location evidence="1">Membrane</location>
        <topology evidence="1">Single-pass membrane protein</topology>
    </subcellularLocation>
</comment>
<organism evidence="8 9">
    <name type="scientific">Oryza meyeriana var. granulata</name>
    <dbReference type="NCBI Taxonomy" id="110450"/>
    <lineage>
        <taxon>Eukaryota</taxon>
        <taxon>Viridiplantae</taxon>
        <taxon>Streptophyta</taxon>
        <taxon>Embryophyta</taxon>
        <taxon>Tracheophyta</taxon>
        <taxon>Spermatophyta</taxon>
        <taxon>Magnoliopsida</taxon>
        <taxon>Liliopsida</taxon>
        <taxon>Poales</taxon>
        <taxon>Poaceae</taxon>
        <taxon>BOP clade</taxon>
        <taxon>Oryzoideae</taxon>
        <taxon>Oryzeae</taxon>
        <taxon>Oryzinae</taxon>
        <taxon>Oryza</taxon>
        <taxon>Oryza meyeriana</taxon>
    </lineage>
</organism>
<feature type="signal peptide" evidence="7">
    <location>
        <begin position="1"/>
        <end position="27"/>
    </location>
</feature>
<evidence type="ECO:0000313" key="9">
    <source>
        <dbReference type="Proteomes" id="UP000479710"/>
    </source>
</evidence>
<dbReference type="Proteomes" id="UP000479710">
    <property type="component" value="Unassembled WGS sequence"/>
</dbReference>
<comment type="caution">
    <text evidence="8">The sequence shown here is derived from an EMBL/GenBank/DDBJ whole genome shotgun (WGS) entry which is preliminary data.</text>
</comment>
<keyword evidence="2" id="KW-0812">Transmembrane</keyword>
<evidence type="ECO:0000256" key="3">
    <source>
        <dbReference type="ARBA" id="ARBA00022729"/>
    </source>
</evidence>
<dbReference type="GO" id="GO:0016020">
    <property type="term" value="C:membrane"/>
    <property type="evidence" value="ECO:0007669"/>
    <property type="project" value="UniProtKB-SubCell"/>
</dbReference>
<evidence type="ECO:0008006" key="10">
    <source>
        <dbReference type="Google" id="ProtNLM"/>
    </source>
</evidence>
<reference evidence="8 9" key="1">
    <citation type="submission" date="2019-11" db="EMBL/GenBank/DDBJ databases">
        <title>Whole genome sequence of Oryza granulata.</title>
        <authorList>
            <person name="Li W."/>
        </authorList>
    </citation>
    <scope>NUCLEOTIDE SEQUENCE [LARGE SCALE GENOMIC DNA]</scope>
    <source>
        <strain evidence="9">cv. Menghai</strain>
        <tissue evidence="8">Leaf</tissue>
    </source>
</reference>
<keyword evidence="5" id="KW-0472">Membrane</keyword>
<evidence type="ECO:0000256" key="6">
    <source>
        <dbReference type="SAM" id="MobiDB-lite"/>
    </source>
</evidence>
<dbReference type="PANTHER" id="PTHR47974">
    <property type="entry name" value="OS07G0415500 PROTEIN"/>
    <property type="match status" value="1"/>
</dbReference>
<evidence type="ECO:0000256" key="7">
    <source>
        <dbReference type="SAM" id="SignalP"/>
    </source>
</evidence>
<feature type="compositionally biased region" description="Polar residues" evidence="6">
    <location>
        <begin position="177"/>
        <end position="196"/>
    </location>
</feature>
<keyword evidence="4" id="KW-1133">Transmembrane helix</keyword>
<evidence type="ECO:0000256" key="5">
    <source>
        <dbReference type="ARBA" id="ARBA00023136"/>
    </source>
</evidence>
<evidence type="ECO:0000256" key="4">
    <source>
        <dbReference type="ARBA" id="ARBA00022989"/>
    </source>
</evidence>
<name>A0A6G1EDL2_9ORYZ</name>
<gene>
    <name evidence="8" type="ORF">E2562_002079</name>
</gene>
<keyword evidence="9" id="KW-1185">Reference proteome</keyword>
<evidence type="ECO:0000256" key="2">
    <source>
        <dbReference type="ARBA" id="ARBA00022692"/>
    </source>
</evidence>
<keyword evidence="3 7" id="KW-0732">Signal</keyword>
<accession>A0A6G1EDL2</accession>
<evidence type="ECO:0000313" key="8">
    <source>
        <dbReference type="EMBL" id="KAF0922829.1"/>
    </source>
</evidence>
<feature type="chain" id="PRO_5026251812" description="Bulb-type lectin domain-containing protein" evidence="7">
    <location>
        <begin position="28"/>
        <end position="196"/>
    </location>
</feature>
<proteinExistence type="predicted"/>
<dbReference type="EMBL" id="SPHZ02000003">
    <property type="protein sequence ID" value="KAF0922829.1"/>
    <property type="molecule type" value="Genomic_DNA"/>
</dbReference>
<dbReference type="PANTHER" id="PTHR47974:SF15">
    <property type="entry name" value="RECEPTOR-LIKE SERINE_THREONINE-PROTEIN KINASE"/>
    <property type="match status" value="1"/>
</dbReference>
<protein>
    <recommendedName>
        <fullName evidence="10">Bulb-type lectin domain-containing protein</fullName>
    </recommendedName>
</protein>
<feature type="region of interest" description="Disordered" evidence="6">
    <location>
        <begin position="167"/>
        <end position="196"/>
    </location>
</feature>
<dbReference type="AlphaFoldDB" id="A0A6G1EDL2"/>
<evidence type="ECO:0000256" key="1">
    <source>
        <dbReference type="ARBA" id="ARBA00004167"/>
    </source>
</evidence>